<comment type="similarity">
    <text evidence="6">Belongs to the phospholipase A2 family.</text>
</comment>
<feature type="non-terminal residue" evidence="35">
    <location>
        <position position="513"/>
    </location>
</feature>
<evidence type="ECO:0000256" key="10">
    <source>
        <dbReference type="ARBA" id="ARBA00022525"/>
    </source>
</evidence>
<evidence type="ECO:0000256" key="32">
    <source>
        <dbReference type="SAM" id="MobiDB-lite"/>
    </source>
</evidence>
<dbReference type="PROSITE" id="PS00118">
    <property type="entry name" value="PA2_HIS"/>
    <property type="match status" value="1"/>
</dbReference>
<dbReference type="GO" id="GO:0055037">
    <property type="term" value="C:recycling endosome"/>
    <property type="evidence" value="ECO:0007669"/>
    <property type="project" value="UniProtKB-SubCell"/>
</dbReference>
<dbReference type="GO" id="GO:0005886">
    <property type="term" value="C:plasma membrane"/>
    <property type="evidence" value="ECO:0007669"/>
    <property type="project" value="UniProtKB-SubCell"/>
</dbReference>
<evidence type="ECO:0000256" key="27">
    <source>
        <dbReference type="ARBA" id="ARBA00048541"/>
    </source>
</evidence>
<organism evidence="35">
    <name type="scientific">Ailuropoda melanoleuca</name>
    <name type="common">Giant panda</name>
    <dbReference type="NCBI Taxonomy" id="9646"/>
    <lineage>
        <taxon>Eukaryota</taxon>
        <taxon>Metazoa</taxon>
        <taxon>Chordata</taxon>
        <taxon>Craniata</taxon>
        <taxon>Vertebrata</taxon>
        <taxon>Euteleostomi</taxon>
        <taxon>Mammalia</taxon>
        <taxon>Eutheria</taxon>
        <taxon>Laurasiatheria</taxon>
        <taxon>Carnivora</taxon>
        <taxon>Caniformia</taxon>
        <taxon>Ursidae</taxon>
        <taxon>Ailuropoda</taxon>
    </lineage>
</organism>
<keyword evidence="18" id="KW-0443">Lipid metabolism</keyword>
<dbReference type="GO" id="GO:1903595">
    <property type="term" value="P:positive regulation of histamine secretion by mast cell"/>
    <property type="evidence" value="ECO:0007669"/>
    <property type="project" value="UniProtKB-ARBA"/>
</dbReference>
<evidence type="ECO:0000256" key="7">
    <source>
        <dbReference type="ARBA" id="ARBA00013278"/>
    </source>
</evidence>
<evidence type="ECO:0000256" key="18">
    <source>
        <dbReference type="ARBA" id="ARBA00023098"/>
    </source>
</evidence>
<evidence type="ECO:0000256" key="29">
    <source>
        <dbReference type="ARBA" id="ARBA00067709"/>
    </source>
</evidence>
<comment type="subcellular location">
    <subcellularLocation>
        <location evidence="4">Cell membrane</location>
    </subcellularLocation>
    <subcellularLocation>
        <location evidence="2">Cytoplasm</location>
        <location evidence="2">Cytoskeleton</location>
        <location evidence="2">Microtubule organizing center</location>
        <location evidence="2">Centrosome</location>
        <location evidence="2">Centriole</location>
    </subcellularLocation>
    <subcellularLocation>
        <location evidence="3">Recycling endosome</location>
    </subcellularLocation>
    <subcellularLocation>
        <location evidence="5">Secreted</location>
    </subcellularLocation>
</comment>
<evidence type="ECO:0000256" key="14">
    <source>
        <dbReference type="ARBA" id="ARBA00022753"/>
    </source>
</evidence>
<dbReference type="GO" id="GO:0047498">
    <property type="term" value="F:calcium-dependent phospholipase A2 activity"/>
    <property type="evidence" value="ECO:0007669"/>
    <property type="project" value="UniProtKB-ARBA"/>
</dbReference>
<dbReference type="CDD" id="cd04704">
    <property type="entry name" value="PLA2_bee_venom_like"/>
    <property type="match status" value="1"/>
</dbReference>
<comment type="cofactor">
    <cofactor evidence="1">
        <name>Ca(2+)</name>
        <dbReference type="ChEBI" id="CHEBI:29108"/>
    </cofactor>
</comment>
<dbReference type="SUPFAM" id="SSF48619">
    <property type="entry name" value="Phospholipase A2, PLA2"/>
    <property type="match status" value="2"/>
</dbReference>
<evidence type="ECO:0000256" key="8">
    <source>
        <dbReference type="ARBA" id="ARBA00022475"/>
    </source>
</evidence>
<reference evidence="35" key="1">
    <citation type="journal article" date="2010" name="Nature">
        <title>The sequence and de novo assembly of the giant panda genome.</title>
        <authorList>
            <person name="Li R."/>
            <person name="Fan W."/>
            <person name="Tian G."/>
            <person name="Zhu H."/>
            <person name="He L."/>
            <person name="Cai J."/>
            <person name="Huang Q."/>
            <person name="Cai Q."/>
            <person name="Li B."/>
            <person name="Bai Y."/>
            <person name="Zhang Z."/>
            <person name="Zhang Y."/>
            <person name="Wang W."/>
            <person name="Li J."/>
            <person name="Wei F."/>
            <person name="Li H."/>
            <person name="Jian M."/>
            <person name="Li J."/>
            <person name="Zhang Z."/>
            <person name="Nielsen R."/>
            <person name="Li D."/>
            <person name="Gu W."/>
            <person name="Yang Z."/>
            <person name="Xuan Z."/>
            <person name="Ryder O.A."/>
            <person name="Leung F.C."/>
            <person name="Zhou Y."/>
            <person name="Cao J."/>
            <person name="Sun X."/>
            <person name="Fu Y."/>
            <person name="Fang X."/>
            <person name="Guo X."/>
            <person name="Wang B."/>
            <person name="Hou R."/>
            <person name="Shen F."/>
            <person name="Mu B."/>
            <person name="Ni P."/>
            <person name="Lin R."/>
            <person name="Qian W."/>
            <person name="Wang G."/>
            <person name="Yu C."/>
            <person name="Nie W."/>
            <person name="Wang J."/>
            <person name="Wu Z."/>
            <person name="Liang H."/>
            <person name="Min J."/>
            <person name="Wu Q."/>
            <person name="Cheng S."/>
            <person name="Ruan J."/>
            <person name="Wang M."/>
            <person name="Shi Z."/>
            <person name="Wen M."/>
            <person name="Liu B."/>
            <person name="Ren X."/>
            <person name="Zheng H."/>
            <person name="Dong D."/>
            <person name="Cook K."/>
            <person name="Shan G."/>
            <person name="Zhang H."/>
            <person name="Kosiol C."/>
            <person name="Xie X."/>
            <person name="Lu Z."/>
            <person name="Zheng H."/>
            <person name="Li Y."/>
            <person name="Steiner C.C."/>
            <person name="Lam T.T."/>
            <person name="Lin S."/>
            <person name="Zhang Q."/>
            <person name="Li G."/>
            <person name="Tian J."/>
            <person name="Gong T."/>
            <person name="Liu H."/>
            <person name="Zhang D."/>
            <person name="Fang L."/>
            <person name="Ye C."/>
            <person name="Zhang J."/>
            <person name="Hu W."/>
            <person name="Xu A."/>
            <person name="Ren Y."/>
            <person name="Zhang G."/>
            <person name="Bruford M.W."/>
            <person name="Li Q."/>
            <person name="Ma L."/>
            <person name="Guo Y."/>
            <person name="An N."/>
            <person name="Hu Y."/>
            <person name="Zheng Y."/>
            <person name="Shi Y."/>
            <person name="Li Z."/>
            <person name="Liu Q."/>
            <person name="Chen Y."/>
            <person name="Zhao J."/>
            <person name="Qu N."/>
            <person name="Zhao S."/>
            <person name="Tian F."/>
            <person name="Wang X."/>
            <person name="Wang H."/>
            <person name="Xu L."/>
            <person name="Liu X."/>
            <person name="Vinar T."/>
            <person name="Wang Y."/>
            <person name="Lam T.W."/>
            <person name="Yiu S.M."/>
            <person name="Liu S."/>
            <person name="Zhang H."/>
            <person name="Li D."/>
            <person name="Huang Y."/>
            <person name="Wang X."/>
            <person name="Yang G."/>
            <person name="Jiang Z."/>
            <person name="Wang J."/>
            <person name="Qin N."/>
            <person name="Li L."/>
            <person name="Li J."/>
            <person name="Bolund L."/>
            <person name="Kristiansen K."/>
            <person name="Wong G.K."/>
            <person name="Olson M."/>
            <person name="Zhang X."/>
            <person name="Li S."/>
            <person name="Yang H."/>
            <person name="Wang J."/>
            <person name="Wang J."/>
        </authorList>
    </citation>
    <scope>NUCLEOTIDE SEQUENCE [LARGE SCALE GENOMIC DNA]</scope>
</reference>
<feature type="compositionally biased region" description="Polar residues" evidence="32">
    <location>
        <begin position="285"/>
        <end position="294"/>
    </location>
</feature>
<keyword evidence="17" id="KW-0106">Calcium</keyword>
<evidence type="ECO:0000256" key="31">
    <source>
        <dbReference type="ARBA" id="ARBA00079918"/>
    </source>
</evidence>
<dbReference type="GO" id="GO:0046872">
    <property type="term" value="F:metal ion binding"/>
    <property type="evidence" value="ECO:0007669"/>
    <property type="project" value="UniProtKB-KW"/>
</dbReference>
<feature type="region of interest" description="Disordered" evidence="32">
    <location>
        <begin position="285"/>
        <end position="327"/>
    </location>
</feature>
<keyword evidence="9" id="KW-0963">Cytoplasm</keyword>
<dbReference type="GO" id="GO:0043303">
    <property type="term" value="P:mast cell degranulation"/>
    <property type="evidence" value="ECO:0007669"/>
    <property type="project" value="UniProtKB-KW"/>
</dbReference>
<evidence type="ECO:0000313" key="35">
    <source>
        <dbReference type="EMBL" id="EFB25705.1"/>
    </source>
</evidence>
<evidence type="ECO:0000256" key="26">
    <source>
        <dbReference type="ARBA" id="ARBA00048373"/>
    </source>
</evidence>
<dbReference type="GO" id="GO:0005576">
    <property type="term" value="C:extracellular region"/>
    <property type="evidence" value="ECO:0007669"/>
    <property type="project" value="UniProtKB-SubCell"/>
</dbReference>
<dbReference type="GO" id="GO:0045597">
    <property type="term" value="P:positive regulation of cell differentiation"/>
    <property type="evidence" value="ECO:0007669"/>
    <property type="project" value="UniProtKB-ARBA"/>
</dbReference>
<evidence type="ECO:0000256" key="13">
    <source>
        <dbReference type="ARBA" id="ARBA00022729"/>
    </source>
</evidence>
<evidence type="ECO:0000256" key="6">
    <source>
        <dbReference type="ARBA" id="ARBA00007056"/>
    </source>
</evidence>
<comment type="catalytic activity">
    <reaction evidence="25">
        <text>a 1,2-diacyl-sn-glycero-3-phosphocholine + H2O = a 1-acyl-sn-glycero-3-phosphocholine + a fatty acid + H(+)</text>
        <dbReference type="Rhea" id="RHEA:15801"/>
        <dbReference type="ChEBI" id="CHEBI:15377"/>
        <dbReference type="ChEBI" id="CHEBI:15378"/>
        <dbReference type="ChEBI" id="CHEBI:28868"/>
        <dbReference type="ChEBI" id="CHEBI:57643"/>
        <dbReference type="ChEBI" id="CHEBI:58168"/>
        <dbReference type="EC" id="3.1.1.4"/>
    </reaction>
    <physiologicalReaction direction="left-to-right" evidence="25">
        <dbReference type="Rhea" id="RHEA:15802"/>
    </physiologicalReaction>
</comment>
<feature type="domain" description="Phospholipase A2-like central" evidence="34">
    <location>
        <begin position="372"/>
        <end position="434"/>
    </location>
</feature>
<dbReference type="PANTHER" id="PTHR12253">
    <property type="entry name" value="RH14732P"/>
    <property type="match status" value="1"/>
</dbReference>
<keyword evidence="23" id="KW-1208">Phospholipid metabolism</keyword>
<evidence type="ECO:0000256" key="33">
    <source>
        <dbReference type="SAM" id="SignalP"/>
    </source>
</evidence>
<protein>
    <recommendedName>
        <fullName evidence="29">Group 3 secretory phospholipase A2</fullName>
        <ecNumber evidence="7">3.1.1.4</ecNumber>
    </recommendedName>
    <alternativeName>
        <fullName evidence="30">Group III secretory phospholipase A2</fullName>
    </alternativeName>
    <alternativeName>
        <fullName evidence="31">Phosphatidylcholine 2-acylhydrolase 3</fullName>
    </alternativeName>
</protein>
<evidence type="ECO:0000256" key="22">
    <source>
        <dbReference type="ARBA" id="ARBA00023212"/>
    </source>
</evidence>
<evidence type="ECO:0000256" key="12">
    <source>
        <dbReference type="ARBA" id="ARBA00022723"/>
    </source>
</evidence>
<evidence type="ECO:0000256" key="11">
    <source>
        <dbReference type="ARBA" id="ARBA00022675"/>
    </source>
</evidence>
<dbReference type="FunFam" id="1.20.90.10:FF:000002">
    <property type="entry name" value="Phospholipase A2 group III"/>
    <property type="match status" value="1"/>
</dbReference>
<feature type="domain" description="Phospholipase A2-like central" evidence="34">
    <location>
        <begin position="153"/>
        <end position="247"/>
    </location>
</feature>
<evidence type="ECO:0000256" key="4">
    <source>
        <dbReference type="ARBA" id="ARBA00004236"/>
    </source>
</evidence>
<dbReference type="GO" id="GO:0046470">
    <property type="term" value="P:phosphatidylcholine metabolic process"/>
    <property type="evidence" value="ECO:0007669"/>
    <property type="project" value="UniProtKB-ARBA"/>
</dbReference>
<keyword evidence="8" id="KW-1003">Cell membrane</keyword>
<dbReference type="EMBL" id="GL192437">
    <property type="protein sequence ID" value="EFB25705.1"/>
    <property type="molecule type" value="Genomic_DNA"/>
</dbReference>
<dbReference type="InterPro" id="IPR016090">
    <property type="entry name" value="PLA2-like_dom"/>
</dbReference>
<keyword evidence="14" id="KW-0967">Endosome</keyword>
<evidence type="ECO:0000259" key="34">
    <source>
        <dbReference type="Pfam" id="PF05826"/>
    </source>
</evidence>
<dbReference type="GO" id="GO:0031394">
    <property type="term" value="P:positive regulation of prostaglandin biosynthetic process"/>
    <property type="evidence" value="ECO:0007669"/>
    <property type="project" value="UniProtKB-ARBA"/>
</dbReference>
<evidence type="ECO:0000256" key="3">
    <source>
        <dbReference type="ARBA" id="ARBA00004172"/>
    </source>
</evidence>
<dbReference type="EC" id="3.1.1.4" evidence="7"/>
<evidence type="ECO:0000256" key="24">
    <source>
        <dbReference type="ARBA" id="ARBA00023408"/>
    </source>
</evidence>
<proteinExistence type="inferred from homology"/>
<keyword evidence="12" id="KW-0479">Metal-binding</keyword>
<keyword evidence="20" id="KW-1015">Disulfide bond</keyword>
<dbReference type="AlphaFoldDB" id="D2H207"/>
<evidence type="ECO:0000256" key="30">
    <source>
        <dbReference type="ARBA" id="ARBA00077325"/>
    </source>
</evidence>
<dbReference type="Gene3D" id="1.20.90.10">
    <property type="entry name" value="Phospholipase A2 domain"/>
    <property type="match status" value="2"/>
</dbReference>
<keyword evidence="22" id="KW-0206">Cytoskeleton</keyword>
<evidence type="ECO:0000256" key="15">
    <source>
        <dbReference type="ARBA" id="ARBA00022794"/>
    </source>
</evidence>
<name>D2H207_AILME</name>
<dbReference type="GO" id="GO:0060271">
    <property type="term" value="P:cilium assembly"/>
    <property type="evidence" value="ECO:0007669"/>
    <property type="project" value="UniProtKB-ARBA"/>
</dbReference>
<evidence type="ECO:0000256" key="23">
    <source>
        <dbReference type="ARBA" id="ARBA00023264"/>
    </source>
</evidence>
<keyword evidence="21" id="KW-0325">Glycoprotein</keyword>
<dbReference type="InterPro" id="IPR033113">
    <property type="entry name" value="PLA2_histidine"/>
</dbReference>
<keyword evidence="15" id="KW-0970">Cilium biogenesis/degradation</keyword>
<sequence length="513" mass="56687">MGVPAVLLGMLSLLGVAVGGSSALRWDSTSCHLARPIPGSPLGTLSFLGKDARGLALFHTHWDGHGRLQACSWQDEPELIAAFSALCAGEVTGSSFIHTPGPKLQRALATLQSQWGACRGPEEGPLGTREERAGHRGALGSIRHQRVKRGWTIPGTLWCGVGDSAGNSSELGVFQGPDLCCREHDRCPQTITPLQYNYGIRNYRFHTISHCDCDARFQQCLQNQRDSISDIVGVAFFNVLEIPCFVLEKQKACVAWYWWGGCRTYGSIPLARLQSRTLYNASWSSPATPVTPSLHSPAPSKPPQKQRPQKRPAQWEGSKHPNTTNTTALWVPMASTKPDTSPTAWLEVTHPGLQGPQNGLKPHDARRACRSFRRLDQCEQQIGPQETKFHLLNSAHEPLFHCNCTRRLARFLRLHSPPVGTNVLWELLGMTCFKLAPPLDCAGGKGCSRDPRAIKVATRHLRLLQKRRRQLWGVGTGEGQVWPSDHPRAPTSFYDRCLQLTQAAQRPNGRQKS</sequence>
<evidence type="ECO:0000256" key="2">
    <source>
        <dbReference type="ARBA" id="ARBA00004114"/>
    </source>
</evidence>
<keyword evidence="16" id="KW-0378">Hydrolase</keyword>
<keyword evidence="10" id="KW-0964">Secreted</keyword>
<evidence type="ECO:0000256" key="5">
    <source>
        <dbReference type="ARBA" id="ARBA00004613"/>
    </source>
</evidence>
<comment type="catalytic activity">
    <reaction evidence="27">
        <text>1-hexadecanoyl-2-(5Z,8Z,11Z,14Z-eicosatetraenoyl)-sn-glycero-3-phosphoethanolamine + H2O = 1-hexadecanoyl-sn-glycero-3-phosphoethanolamine + (5Z,8Z,11Z,14Z)-eicosatetraenoate + H(+)</text>
        <dbReference type="Rhea" id="RHEA:40431"/>
        <dbReference type="ChEBI" id="CHEBI:15377"/>
        <dbReference type="ChEBI" id="CHEBI:15378"/>
        <dbReference type="ChEBI" id="CHEBI:32395"/>
        <dbReference type="ChEBI" id="CHEBI:73004"/>
        <dbReference type="ChEBI" id="CHEBI:73009"/>
    </reaction>
    <physiologicalReaction direction="left-to-right" evidence="27">
        <dbReference type="Rhea" id="RHEA:40432"/>
    </physiologicalReaction>
</comment>
<comment type="catalytic activity">
    <reaction evidence="24">
        <text>1-hexadecanoyl-2-(9Z,12Z-octadecadienoyl)-sn-glycero-3-phosphocholine + H2O = (9Z,12Z)-octadecadienoate + 1-hexadecanoyl-sn-glycero-3-phosphocholine + H(+)</text>
        <dbReference type="Rhea" id="RHEA:40811"/>
        <dbReference type="ChEBI" id="CHEBI:15377"/>
        <dbReference type="ChEBI" id="CHEBI:15378"/>
        <dbReference type="ChEBI" id="CHEBI:30245"/>
        <dbReference type="ChEBI" id="CHEBI:72998"/>
        <dbReference type="ChEBI" id="CHEBI:73002"/>
    </reaction>
    <physiologicalReaction direction="left-to-right" evidence="24">
        <dbReference type="Rhea" id="RHEA:40812"/>
    </physiologicalReaction>
</comment>
<evidence type="ECO:0000256" key="19">
    <source>
        <dbReference type="ARBA" id="ARBA00023136"/>
    </source>
</evidence>
<dbReference type="GO" id="GO:0010976">
    <property type="term" value="P:positive regulation of neuron projection development"/>
    <property type="evidence" value="ECO:0007669"/>
    <property type="project" value="UniProtKB-ARBA"/>
</dbReference>
<comment type="catalytic activity">
    <reaction evidence="26">
        <text>1-hexadecanoyl-2-(5Z,8Z,11Z,14Z-eicosatetraenoyl)-sn-glycero-3-phosphocholine + H2O = 1-hexadecanoyl-sn-glycero-3-phosphocholine + (5Z,8Z,11Z,14Z)-eicosatetraenoate + H(+)</text>
        <dbReference type="Rhea" id="RHEA:40427"/>
        <dbReference type="ChEBI" id="CHEBI:15377"/>
        <dbReference type="ChEBI" id="CHEBI:15378"/>
        <dbReference type="ChEBI" id="CHEBI:32395"/>
        <dbReference type="ChEBI" id="CHEBI:72998"/>
        <dbReference type="ChEBI" id="CHEBI:73003"/>
    </reaction>
    <physiologicalReaction direction="left-to-right" evidence="26">
        <dbReference type="Rhea" id="RHEA:40428"/>
    </physiologicalReaction>
</comment>
<accession>D2H207</accession>
<keyword evidence="13 33" id="KW-0732">Signal</keyword>
<evidence type="ECO:0000256" key="20">
    <source>
        <dbReference type="ARBA" id="ARBA00023157"/>
    </source>
</evidence>
<dbReference type="FunFam" id="1.20.90.10:FF:000012">
    <property type="entry name" value="Phospholipase A2 group III"/>
    <property type="match status" value="1"/>
</dbReference>
<evidence type="ECO:0000256" key="1">
    <source>
        <dbReference type="ARBA" id="ARBA00001913"/>
    </source>
</evidence>
<evidence type="ECO:0000256" key="21">
    <source>
        <dbReference type="ARBA" id="ARBA00023180"/>
    </source>
</evidence>
<dbReference type="GO" id="GO:0050482">
    <property type="term" value="P:arachidonate secretion"/>
    <property type="evidence" value="ECO:0007669"/>
    <property type="project" value="InterPro"/>
</dbReference>
<evidence type="ECO:0000256" key="9">
    <source>
        <dbReference type="ARBA" id="ARBA00022490"/>
    </source>
</evidence>
<dbReference type="OrthoDB" id="10059604at2759"/>
<dbReference type="KEGG" id="aml:100479059"/>
<keyword evidence="19" id="KW-0472">Membrane</keyword>
<keyword evidence="11" id="KW-0467">Mast cell degranulation</keyword>
<evidence type="ECO:0000256" key="16">
    <source>
        <dbReference type="ARBA" id="ARBA00022801"/>
    </source>
</evidence>
<dbReference type="GO" id="GO:0010629">
    <property type="term" value="P:negative regulation of gene expression"/>
    <property type="evidence" value="ECO:0007669"/>
    <property type="project" value="UniProtKB-ARBA"/>
</dbReference>
<dbReference type="GO" id="GO:0005814">
    <property type="term" value="C:centriole"/>
    <property type="evidence" value="ECO:0007669"/>
    <property type="project" value="UniProtKB-SubCell"/>
</dbReference>
<evidence type="ECO:0000256" key="28">
    <source>
        <dbReference type="ARBA" id="ARBA00049039"/>
    </source>
</evidence>
<evidence type="ECO:0000256" key="17">
    <source>
        <dbReference type="ARBA" id="ARBA00022837"/>
    </source>
</evidence>
<feature type="signal peptide" evidence="33">
    <location>
        <begin position="1"/>
        <end position="23"/>
    </location>
</feature>
<gene>
    <name evidence="35" type="ORF">PANDA_003610</name>
</gene>
<dbReference type="Pfam" id="PF05826">
    <property type="entry name" value="Phospholip_A2_2"/>
    <property type="match status" value="2"/>
</dbReference>
<dbReference type="InterPro" id="IPR036444">
    <property type="entry name" value="PLipase_A2_dom_sf"/>
</dbReference>
<dbReference type="InParanoid" id="D2H207"/>
<comment type="catalytic activity">
    <reaction evidence="28">
        <text>1-hexadecanoyl-2-(9Z,12Z-octadecadienoyl)-sn-glycero-3-phosphoethanolamine + H2O = 1-hexadecanoyl-sn-glycero-3-phosphoethanolamine + (9Z,12Z)-octadecadienoate + H(+)</text>
        <dbReference type="Rhea" id="RHEA:40815"/>
        <dbReference type="ChEBI" id="CHEBI:15377"/>
        <dbReference type="ChEBI" id="CHEBI:15378"/>
        <dbReference type="ChEBI" id="CHEBI:30245"/>
        <dbReference type="ChEBI" id="CHEBI:73004"/>
        <dbReference type="ChEBI" id="CHEBI:73008"/>
    </reaction>
    <physiologicalReaction direction="left-to-right" evidence="28">
        <dbReference type="Rhea" id="RHEA:40816"/>
    </physiologicalReaction>
</comment>
<evidence type="ECO:0000256" key="25">
    <source>
        <dbReference type="ARBA" id="ARBA00023422"/>
    </source>
</evidence>
<feature type="chain" id="PRO_5003031829" description="Group 3 secretory phospholipase A2" evidence="33">
    <location>
        <begin position="24"/>
        <end position="513"/>
    </location>
</feature>
<dbReference type="CDD" id="cd04705">
    <property type="entry name" value="PLA2_group_III_like"/>
    <property type="match status" value="1"/>
</dbReference>